<protein>
    <submittedName>
        <fullName evidence="1">Uncharacterized protein</fullName>
    </submittedName>
</protein>
<comment type="caution">
    <text evidence="1">The sequence shown here is derived from an EMBL/GenBank/DDBJ whole genome shotgun (WGS) entry which is preliminary data.</text>
</comment>
<sequence>MTLTERDLRKLALPIVITLGLLGAAGALAWWTQDDARQAGLERNRAAEAKSRIEQRLRQFHSEELDLKTRLQALQHLQSGGILGDEKRLDWMEQLRDTQRELHLPSMKYEFAAQAPLSGNTPGGPAWFNSPLRLQLRLVHEGDLLAFLDRIQQQAKALVIVRSCKLAPPAGSTERHEIPVGLAAECELDWLTARLPGKKN</sequence>
<dbReference type="EMBL" id="JABZMI010000212">
    <property type="protein sequence ID" value="MBF1165468.1"/>
    <property type="molecule type" value="Genomic_DNA"/>
</dbReference>
<gene>
    <name evidence="1" type="ORF">HXL68_10540</name>
</gene>
<dbReference type="Proteomes" id="UP000718593">
    <property type="component" value="Unassembled WGS sequence"/>
</dbReference>
<proteinExistence type="predicted"/>
<evidence type="ECO:0000313" key="1">
    <source>
        <dbReference type="EMBL" id="MBF1165468.1"/>
    </source>
</evidence>
<organism evidence="1 2">
    <name type="scientific">Dechloromonas agitata</name>
    <dbReference type="NCBI Taxonomy" id="73030"/>
    <lineage>
        <taxon>Bacteria</taxon>
        <taxon>Pseudomonadati</taxon>
        <taxon>Pseudomonadota</taxon>
        <taxon>Betaproteobacteria</taxon>
        <taxon>Rhodocyclales</taxon>
        <taxon>Azonexaceae</taxon>
        <taxon>Dechloromonas</taxon>
    </lineage>
</organism>
<dbReference type="AlphaFoldDB" id="A0A930G256"/>
<accession>A0A930G256</accession>
<evidence type="ECO:0000313" key="2">
    <source>
        <dbReference type="Proteomes" id="UP000718593"/>
    </source>
</evidence>
<reference evidence="1" key="1">
    <citation type="submission" date="2020-04" db="EMBL/GenBank/DDBJ databases">
        <title>Deep metagenomics examines the oral microbiome during advanced dental caries in children, revealing novel taxa and co-occurrences with host molecules.</title>
        <authorList>
            <person name="Baker J.L."/>
            <person name="Morton J.T."/>
            <person name="Dinis M."/>
            <person name="Alvarez R."/>
            <person name="Tran N.C."/>
            <person name="Knight R."/>
            <person name="Edlund A."/>
        </authorList>
    </citation>
    <scope>NUCLEOTIDE SEQUENCE</scope>
    <source>
        <strain evidence="1">JCVI_32_bin.24</strain>
    </source>
</reference>
<name>A0A930G256_9RHOO</name>